<evidence type="ECO:0008006" key="4">
    <source>
        <dbReference type="Google" id="ProtNLM"/>
    </source>
</evidence>
<dbReference type="Gene3D" id="3.10.110.10">
    <property type="entry name" value="Ubiquitin Conjugating Enzyme"/>
    <property type="match status" value="1"/>
</dbReference>
<accession>A0A8D1TWN2</accession>
<dbReference type="InterPro" id="IPR016135">
    <property type="entry name" value="UBQ-conjugating_enzyme/RWD"/>
</dbReference>
<dbReference type="AlphaFoldDB" id="A0A8D1TWN2"/>
<organism evidence="2 3">
    <name type="scientific">Sus scrofa</name>
    <name type="common">Pig</name>
    <dbReference type="NCBI Taxonomy" id="9823"/>
    <lineage>
        <taxon>Eukaryota</taxon>
        <taxon>Metazoa</taxon>
        <taxon>Chordata</taxon>
        <taxon>Craniata</taxon>
        <taxon>Vertebrata</taxon>
        <taxon>Euteleostomi</taxon>
        <taxon>Mammalia</taxon>
        <taxon>Eutheria</taxon>
        <taxon>Laurasiatheria</taxon>
        <taxon>Artiodactyla</taxon>
        <taxon>Suina</taxon>
        <taxon>Suidae</taxon>
        <taxon>Sus</taxon>
    </lineage>
</organism>
<sequence length="215" mass="24671">MTQQLKPSLQKTLLLEFKGLQEELEERFQVTLLDEGALYNWEVVTSGSYFKAFLKIPIDYPYSPKAFQFLTKTRCPNTYKTGDMYEMYMSSSPKSKTPHGTELTSERQDQEPTDIIWKPVLGPRRTRSRTRVKAPMAQAAHRAKTEAQRRACAEVRARRLPQTRCCLCTTAATLARQLPRDGCLWDEKDCLGTDGSSHLIPTDKLTNFTSKEKKR</sequence>
<dbReference type="Proteomes" id="UP000694724">
    <property type="component" value="Unplaced"/>
</dbReference>
<evidence type="ECO:0000256" key="1">
    <source>
        <dbReference type="SAM" id="MobiDB-lite"/>
    </source>
</evidence>
<dbReference type="Ensembl" id="ENSSSCT00055012294.1">
    <property type="protein sequence ID" value="ENSSSCP00055009696.1"/>
    <property type="gene ID" value="ENSSSCG00055006339.1"/>
</dbReference>
<name>A0A8D1TWN2_PIG</name>
<proteinExistence type="predicted"/>
<reference evidence="2" key="1">
    <citation type="submission" date="2025-08" db="UniProtKB">
        <authorList>
            <consortium name="Ensembl"/>
        </authorList>
    </citation>
    <scope>IDENTIFICATION</scope>
</reference>
<evidence type="ECO:0000313" key="3">
    <source>
        <dbReference type="Proteomes" id="UP000694724"/>
    </source>
</evidence>
<evidence type="ECO:0000313" key="2">
    <source>
        <dbReference type="Ensembl" id="ENSSSCP00055009696.1"/>
    </source>
</evidence>
<protein>
    <recommendedName>
        <fullName evidence="4">UBC core domain-containing protein</fullName>
    </recommendedName>
</protein>
<feature type="region of interest" description="Disordered" evidence="1">
    <location>
        <begin position="90"/>
        <end position="112"/>
    </location>
</feature>
<dbReference type="SUPFAM" id="SSF54495">
    <property type="entry name" value="UBC-like"/>
    <property type="match status" value="1"/>
</dbReference>